<dbReference type="NCBIfam" id="TIGR01133">
    <property type="entry name" value="murG"/>
    <property type="match status" value="1"/>
</dbReference>
<keyword evidence="3 10" id="KW-0328">Glycosyltransferase</keyword>
<feature type="binding site" evidence="10">
    <location>
        <begin position="12"/>
        <end position="14"/>
    </location>
    <ligand>
        <name>UDP-N-acetyl-alpha-D-glucosamine</name>
        <dbReference type="ChEBI" id="CHEBI:57705"/>
    </ligand>
</feature>
<sequence>MPKKVIIAGGGTGGHIFPAVAIGHALGRHCPGVELLFVGANGKMEMEKVPQEGFRIVGLDIAGFNRSNMLKNVLLPLKLWRSMQAAGRIIREFQPDLVIGVGGYASFPILKAAQSAGVPTMIQEQNSYAGKSNKHLGRRADAICVAYDKMQQFFPADKISLTGNPVRKVISQSTVTHEQGIAFFGLQSGRRTLLVVGGSLGAKSINEAMAAHLAEIVNLGVQVVWQTGKLFFEQAKAAAAPFGDRVKVFDFIREMDEAYAVADMVVSRAGALAIAELCIVAKPVIFIPYPFAAEDHQTANAIALVEKNAALMIKDDEVRTQLPAVLKSLLADETTQRQMSDQLKRMAIRDADDRIAAIAIDLMNKRKS</sequence>
<keyword evidence="6 10" id="KW-0573">Peptidoglycan synthesis</keyword>
<keyword evidence="8 10" id="KW-0131">Cell cycle</keyword>
<feature type="binding site" evidence="10">
    <location>
        <position position="126"/>
    </location>
    <ligand>
        <name>UDP-N-acetyl-alpha-D-glucosamine</name>
        <dbReference type="ChEBI" id="CHEBI:57705"/>
    </ligand>
</feature>
<comment type="similarity">
    <text evidence="10">Belongs to the glycosyltransferase 28 family. MurG subfamily.</text>
</comment>
<evidence type="ECO:0000256" key="2">
    <source>
        <dbReference type="ARBA" id="ARBA00022618"/>
    </source>
</evidence>
<dbReference type="Pfam" id="PF04101">
    <property type="entry name" value="Glyco_tran_28_C"/>
    <property type="match status" value="1"/>
</dbReference>
<evidence type="ECO:0000256" key="10">
    <source>
        <dbReference type="HAMAP-Rule" id="MF_00033"/>
    </source>
</evidence>
<feature type="binding site" evidence="10">
    <location>
        <position position="297"/>
    </location>
    <ligand>
        <name>UDP-N-acetyl-alpha-D-glucosamine</name>
        <dbReference type="ChEBI" id="CHEBI:57705"/>
    </ligand>
</feature>
<accession>A0ABP8MFU5</accession>
<comment type="caution">
    <text evidence="10">Lacks conserved residue(s) required for the propagation of feature annotation.</text>
</comment>
<organism evidence="13 14">
    <name type="scientific">Rurimicrobium arvi</name>
    <dbReference type="NCBI Taxonomy" id="2049916"/>
    <lineage>
        <taxon>Bacteria</taxon>
        <taxon>Pseudomonadati</taxon>
        <taxon>Bacteroidota</taxon>
        <taxon>Chitinophagia</taxon>
        <taxon>Chitinophagales</taxon>
        <taxon>Chitinophagaceae</taxon>
        <taxon>Rurimicrobium</taxon>
    </lineage>
</organism>
<dbReference type="CDD" id="cd03785">
    <property type="entry name" value="GT28_MurG"/>
    <property type="match status" value="1"/>
</dbReference>
<evidence type="ECO:0000256" key="3">
    <source>
        <dbReference type="ARBA" id="ARBA00022676"/>
    </source>
</evidence>
<feature type="domain" description="Glycosyl transferase family 28 C-terminal" evidence="12">
    <location>
        <begin position="192"/>
        <end position="354"/>
    </location>
</feature>
<keyword evidence="2 10" id="KW-0132">Cell division</keyword>
<evidence type="ECO:0000256" key="5">
    <source>
        <dbReference type="ARBA" id="ARBA00022960"/>
    </source>
</evidence>
<feature type="domain" description="Glycosyltransferase family 28 N-terminal" evidence="11">
    <location>
        <begin position="5"/>
        <end position="143"/>
    </location>
</feature>
<evidence type="ECO:0000256" key="9">
    <source>
        <dbReference type="ARBA" id="ARBA00023316"/>
    </source>
</evidence>
<evidence type="ECO:0000256" key="7">
    <source>
        <dbReference type="ARBA" id="ARBA00023136"/>
    </source>
</evidence>
<feature type="binding site" evidence="10">
    <location>
        <position position="199"/>
    </location>
    <ligand>
        <name>UDP-N-acetyl-alpha-D-glucosamine</name>
        <dbReference type="ChEBI" id="CHEBI:57705"/>
    </ligand>
</feature>
<dbReference type="Pfam" id="PF03033">
    <property type="entry name" value="Glyco_transf_28"/>
    <property type="match status" value="1"/>
</dbReference>
<dbReference type="PANTHER" id="PTHR21015:SF22">
    <property type="entry name" value="GLYCOSYLTRANSFERASE"/>
    <property type="match status" value="1"/>
</dbReference>
<dbReference type="RefSeq" id="WP_344822231.1">
    <property type="nucleotide sequence ID" value="NZ_BAABEZ010000002.1"/>
</dbReference>
<evidence type="ECO:0000256" key="6">
    <source>
        <dbReference type="ARBA" id="ARBA00022984"/>
    </source>
</evidence>
<keyword evidence="5 10" id="KW-0133">Cell shape</keyword>
<keyword evidence="14" id="KW-1185">Reference proteome</keyword>
<dbReference type="Gene3D" id="3.40.50.2000">
    <property type="entry name" value="Glycogen Phosphorylase B"/>
    <property type="match status" value="2"/>
</dbReference>
<dbReference type="SUPFAM" id="SSF53756">
    <property type="entry name" value="UDP-Glycosyltransferase/glycogen phosphorylase"/>
    <property type="match status" value="1"/>
</dbReference>
<dbReference type="InterPro" id="IPR006009">
    <property type="entry name" value="GlcNAc_MurG"/>
</dbReference>
<keyword evidence="9 10" id="KW-0961">Cell wall biogenesis/degradation</keyword>
<comment type="catalytic activity">
    <reaction evidence="10">
        <text>di-trans,octa-cis-undecaprenyl diphospho-N-acetyl-alpha-D-muramoyl-L-alanyl-D-glutamyl-meso-2,6-diaminopimeloyl-D-alanyl-D-alanine + UDP-N-acetyl-alpha-D-glucosamine = di-trans,octa-cis-undecaprenyl diphospho-[N-acetyl-alpha-D-glucosaminyl-(1-&gt;4)]-N-acetyl-alpha-D-muramoyl-L-alanyl-D-glutamyl-meso-2,6-diaminopimeloyl-D-alanyl-D-alanine + UDP + H(+)</text>
        <dbReference type="Rhea" id="RHEA:31227"/>
        <dbReference type="ChEBI" id="CHEBI:15378"/>
        <dbReference type="ChEBI" id="CHEBI:57705"/>
        <dbReference type="ChEBI" id="CHEBI:58223"/>
        <dbReference type="ChEBI" id="CHEBI:61387"/>
        <dbReference type="ChEBI" id="CHEBI:61388"/>
        <dbReference type="EC" id="2.4.1.227"/>
    </reaction>
</comment>
<comment type="subcellular location">
    <subcellularLocation>
        <location evidence="10">Cell membrane</location>
        <topology evidence="10">Peripheral membrane protein</topology>
        <orientation evidence="10">Cytoplasmic side</orientation>
    </subcellularLocation>
</comment>
<protein>
    <recommendedName>
        <fullName evidence="10">UDP-N-acetylglucosamine--N-acetylmuramyl-(pentapeptide) pyrophosphoryl-undecaprenol N-acetylglucosamine transferase</fullName>
        <ecNumber evidence="10">2.4.1.227</ecNumber>
    </recommendedName>
    <alternativeName>
        <fullName evidence="10">Undecaprenyl-PP-MurNAc-pentapeptide-UDPGlcNAc GlcNAc transferase</fullName>
    </alternativeName>
</protein>
<evidence type="ECO:0000259" key="11">
    <source>
        <dbReference type="Pfam" id="PF03033"/>
    </source>
</evidence>
<reference evidence="14" key="1">
    <citation type="journal article" date="2019" name="Int. J. Syst. Evol. Microbiol.">
        <title>The Global Catalogue of Microorganisms (GCM) 10K type strain sequencing project: providing services to taxonomists for standard genome sequencing and annotation.</title>
        <authorList>
            <consortium name="The Broad Institute Genomics Platform"/>
            <consortium name="The Broad Institute Genome Sequencing Center for Infectious Disease"/>
            <person name="Wu L."/>
            <person name="Ma J."/>
        </authorList>
    </citation>
    <scope>NUCLEOTIDE SEQUENCE [LARGE SCALE GENOMIC DNA]</scope>
    <source>
        <strain evidence="14">JCM 31921</strain>
    </source>
</reference>
<proteinExistence type="inferred from homology"/>
<dbReference type="InterPro" id="IPR007235">
    <property type="entry name" value="Glyco_trans_28_C"/>
</dbReference>
<dbReference type="InterPro" id="IPR004276">
    <property type="entry name" value="GlycoTrans_28_N"/>
</dbReference>
<comment type="function">
    <text evidence="10">Cell wall formation. Catalyzes the transfer of a GlcNAc subunit on undecaprenyl-pyrophosphoryl-MurNAc-pentapeptide (lipid intermediate I) to form undecaprenyl-pyrophosphoryl-MurNAc-(pentapeptide)GlcNAc (lipid intermediate II).</text>
</comment>
<evidence type="ECO:0000259" key="12">
    <source>
        <dbReference type="Pfam" id="PF04101"/>
    </source>
</evidence>
<evidence type="ECO:0000256" key="4">
    <source>
        <dbReference type="ARBA" id="ARBA00022679"/>
    </source>
</evidence>
<name>A0ABP8MFU5_9BACT</name>
<keyword evidence="7 10" id="KW-0472">Membrane</keyword>
<feature type="binding site" evidence="10">
    <location>
        <position position="252"/>
    </location>
    <ligand>
        <name>UDP-N-acetyl-alpha-D-glucosamine</name>
        <dbReference type="ChEBI" id="CHEBI:57705"/>
    </ligand>
</feature>
<keyword evidence="4 10" id="KW-0808">Transferase</keyword>
<evidence type="ECO:0000313" key="14">
    <source>
        <dbReference type="Proteomes" id="UP001501410"/>
    </source>
</evidence>
<comment type="pathway">
    <text evidence="10">Cell wall biogenesis; peptidoglycan biosynthesis.</text>
</comment>
<evidence type="ECO:0000313" key="13">
    <source>
        <dbReference type="EMBL" id="GAA4449704.1"/>
    </source>
</evidence>
<dbReference type="EMBL" id="BAABEZ010000002">
    <property type="protein sequence ID" value="GAA4449704.1"/>
    <property type="molecule type" value="Genomic_DNA"/>
</dbReference>
<feature type="binding site" evidence="10">
    <location>
        <position position="167"/>
    </location>
    <ligand>
        <name>UDP-N-acetyl-alpha-D-glucosamine</name>
        <dbReference type="ChEBI" id="CHEBI:57705"/>
    </ligand>
</feature>
<comment type="caution">
    <text evidence="13">The sequence shown here is derived from an EMBL/GenBank/DDBJ whole genome shotgun (WGS) entry which is preliminary data.</text>
</comment>
<dbReference type="PANTHER" id="PTHR21015">
    <property type="entry name" value="UDP-N-ACETYLGLUCOSAMINE--N-ACETYLMURAMYL-(PENTAPEPTIDE) PYROPHOSPHORYL-UNDECAPRENOL N-ACETYLGLUCOSAMINE TRANSFERASE 1"/>
    <property type="match status" value="1"/>
</dbReference>
<dbReference type="Proteomes" id="UP001501410">
    <property type="component" value="Unassembled WGS sequence"/>
</dbReference>
<keyword evidence="1 10" id="KW-1003">Cell membrane</keyword>
<evidence type="ECO:0000256" key="8">
    <source>
        <dbReference type="ARBA" id="ARBA00023306"/>
    </source>
</evidence>
<evidence type="ECO:0000256" key="1">
    <source>
        <dbReference type="ARBA" id="ARBA00022475"/>
    </source>
</evidence>
<gene>
    <name evidence="10 13" type="primary">murG</name>
    <name evidence="13" type="ORF">GCM10023092_04440</name>
</gene>
<dbReference type="EC" id="2.4.1.227" evidence="10"/>
<dbReference type="HAMAP" id="MF_00033">
    <property type="entry name" value="MurG"/>
    <property type="match status" value="1"/>
</dbReference>